<evidence type="ECO:0000256" key="7">
    <source>
        <dbReference type="ARBA" id="ARBA00022989"/>
    </source>
</evidence>
<reference evidence="20" key="2">
    <citation type="submission" date="2022-06" db="UniProtKB">
        <authorList>
            <consortium name="EnsemblMetazoa"/>
        </authorList>
    </citation>
    <scope>IDENTIFICATION</scope>
    <source>
        <strain evidence="20">PS312</strain>
    </source>
</reference>
<sequence length="756" mass="86010">MGHREYVDPLLNEVTYAFQLFATFSAYVFNIILIFIVQRTSNKEIGTYRILITYFALSDMYYNTVHFIVYPIPENYGNAFIMGAHGYYRELLGVGLYMGAYGHTFPILIFHFLYRLLAIKYPQYLAYFPAFIFALIVCTAAYNGIWFSIFYGLFHPDDVTVRILAPVFNGSIPLPIVHSMETAAKHSQALYWTDGTFESPRWNNLLGAAVMSSSMLFTYTIIVCCSYRINKYIEKRSKSSHSIHLHKQLFRSLIYQSFVPLFTAYYPAGSAVLLPIFGLPFIPTSIVVPVACVTHPLFDPLLLIFTINGYRRAFLNLTGLSKLARKLIRIAPKELTMGEFTRSTAPVSTPDINSDAAFADLMDAAGSTPVVVEFVGDCCGPCKVIAPLFDQLSANNPALHFFKVDIDQATSEVTYSFQVFATALAYVFNIILIFIVQRHSNKEIGTYRILITYFALSDMYYNTLHFIVYPIPENYGNAFFVGGHGYYPELLGVGLYMGAYGHAFPILIFHFLYRLFARDQISPISRVFPFFPIRSDCRNCSVQWNLVEFSVFYSFFHPDDVSLGFLAPVFNGSIAHPIAHRIETAAKHSQALYWNQMKRRLISFLKYFLLLKTTHGTFEGPRWRNILGALLMSSSMIFTYSIIVCCSYRISKERSKSPQSIHLHKQLFRSLIYQSFVPLFTAYYPAGSAVLLPAFGLPFTPTSILCPVACVTHPVFDPLLLIFTINDYRRAFLDLIGLSRLQRALIRKSLKEQTMG</sequence>
<dbReference type="SUPFAM" id="SSF81321">
    <property type="entry name" value="Family A G protein-coupled receptor-like"/>
    <property type="match status" value="2"/>
</dbReference>
<comment type="function">
    <text evidence="13">An odorant receptor which affects chemotaxis to the volatile odorant diacetyl. Specifies AWA neuronal cell fate via the odr-7 pathway.</text>
</comment>
<proteinExistence type="inferred from homology"/>
<keyword evidence="3" id="KW-0145">Chemotaxis</keyword>
<evidence type="ECO:0000256" key="16">
    <source>
        <dbReference type="ARBA" id="ARBA00067967"/>
    </source>
</evidence>
<dbReference type="Gene3D" id="3.40.30.10">
    <property type="entry name" value="Glutaredoxin"/>
    <property type="match status" value="1"/>
</dbReference>
<evidence type="ECO:0000256" key="2">
    <source>
        <dbReference type="ARBA" id="ARBA00022475"/>
    </source>
</evidence>
<organism evidence="20 21">
    <name type="scientific">Pristionchus pacificus</name>
    <name type="common">Parasitic nematode worm</name>
    <dbReference type="NCBI Taxonomy" id="54126"/>
    <lineage>
        <taxon>Eukaryota</taxon>
        <taxon>Metazoa</taxon>
        <taxon>Ecdysozoa</taxon>
        <taxon>Nematoda</taxon>
        <taxon>Chromadorea</taxon>
        <taxon>Rhabditida</taxon>
        <taxon>Rhabditina</taxon>
        <taxon>Diplogasteromorpha</taxon>
        <taxon>Diplogasteroidea</taxon>
        <taxon>Neodiplogasteridae</taxon>
        <taxon>Pristionchus</taxon>
    </lineage>
</organism>
<dbReference type="GO" id="GO:0006935">
    <property type="term" value="P:chemotaxis"/>
    <property type="evidence" value="ECO:0007669"/>
    <property type="project" value="UniProtKB-KW"/>
</dbReference>
<dbReference type="OrthoDB" id="2121326at2759"/>
<dbReference type="AlphaFoldDB" id="A0A2A6CLW0"/>
<name>A0A2A6CLW0_PRIPA</name>
<keyword evidence="6" id="KW-0552">Olfaction</keyword>
<dbReference type="GO" id="GO:0060170">
    <property type="term" value="C:ciliary membrane"/>
    <property type="evidence" value="ECO:0007669"/>
    <property type="project" value="UniProtKB-SubCell"/>
</dbReference>
<keyword evidence="12" id="KW-0966">Cell projection</keyword>
<comment type="subunit">
    <text evidence="15">Interacts with odr-4.</text>
</comment>
<dbReference type="EnsemblMetazoa" id="PPA12304.1">
    <property type="protein sequence ID" value="PPA12304.1"/>
    <property type="gene ID" value="WBGene00101858"/>
</dbReference>
<evidence type="ECO:0000256" key="13">
    <source>
        <dbReference type="ARBA" id="ARBA00054965"/>
    </source>
</evidence>
<keyword evidence="8" id="KW-0969">Cilium</keyword>
<evidence type="ECO:0000256" key="10">
    <source>
        <dbReference type="ARBA" id="ARBA00023170"/>
    </source>
</evidence>
<keyword evidence="9" id="KW-0472">Membrane</keyword>
<dbReference type="InterPro" id="IPR036249">
    <property type="entry name" value="Thioredoxin-like_sf"/>
</dbReference>
<evidence type="ECO:0000256" key="1">
    <source>
        <dbReference type="ARBA" id="ARBA00004272"/>
    </source>
</evidence>
<evidence type="ECO:0000313" key="21">
    <source>
        <dbReference type="Proteomes" id="UP000005239"/>
    </source>
</evidence>
<evidence type="ECO:0000259" key="19">
    <source>
        <dbReference type="Pfam" id="PF00085"/>
    </source>
</evidence>
<comment type="subcellular location">
    <subcellularLocation>
        <location evidence="1">Cell projection</location>
        <location evidence="1">Cilium membrane</location>
        <topology evidence="1">Multi-pass membrane protein</topology>
    </subcellularLocation>
</comment>
<keyword evidence="10" id="KW-0675">Receptor</keyword>
<keyword evidence="21" id="KW-1185">Reference proteome</keyword>
<accession>A0A2A6CLW0</accession>
<dbReference type="SUPFAM" id="SSF52833">
    <property type="entry name" value="Thioredoxin-like"/>
    <property type="match status" value="1"/>
</dbReference>
<evidence type="ECO:0000256" key="6">
    <source>
        <dbReference type="ARBA" id="ARBA00022725"/>
    </source>
</evidence>
<evidence type="ECO:0000256" key="5">
    <source>
        <dbReference type="ARBA" id="ARBA00022692"/>
    </source>
</evidence>
<dbReference type="CDD" id="cd02947">
    <property type="entry name" value="TRX_family"/>
    <property type="match status" value="1"/>
</dbReference>
<dbReference type="Pfam" id="PF10326">
    <property type="entry name" value="7TM_GPCR_Str"/>
    <property type="match status" value="3"/>
</dbReference>
<dbReference type="PANTHER" id="PTHR45907:SF16">
    <property type="entry name" value="SERPENTINE RECEPTOR, CLASS J"/>
    <property type="match status" value="1"/>
</dbReference>
<evidence type="ECO:0000256" key="8">
    <source>
        <dbReference type="ARBA" id="ARBA00023069"/>
    </source>
</evidence>
<dbReference type="InterPro" id="IPR019423">
    <property type="entry name" value="7TM_GPCR_serpentine_rcpt_Srj"/>
</dbReference>
<dbReference type="Proteomes" id="UP000005239">
    <property type="component" value="Unassembled WGS sequence"/>
</dbReference>
<feature type="domain" description="Thioredoxin" evidence="19">
    <location>
        <begin position="356"/>
        <end position="412"/>
    </location>
</feature>
<evidence type="ECO:0000256" key="4">
    <source>
        <dbReference type="ARBA" id="ARBA00022606"/>
    </source>
</evidence>
<evidence type="ECO:0000256" key="18">
    <source>
        <dbReference type="ARBA" id="ARBA00082489"/>
    </source>
</evidence>
<evidence type="ECO:0000313" key="20">
    <source>
        <dbReference type="EnsemblMetazoa" id="PPA12304.1"/>
    </source>
</evidence>
<comment type="similarity">
    <text evidence="14">Belongs to the nematode receptor-like protein str family.</text>
</comment>
<protein>
    <recommendedName>
        <fullName evidence="16">Serpentine receptor class r-10</fullName>
    </recommendedName>
    <alternativeName>
        <fullName evidence="17">Odorant response abnormal protein 10</fullName>
    </alternativeName>
    <alternativeName>
        <fullName evidence="18">Olfactory receptor 10</fullName>
    </alternativeName>
</protein>
<dbReference type="FunFam" id="1.20.1070.10:FF:000128">
    <property type="entry name" value="Seven TM Receptor"/>
    <property type="match status" value="1"/>
</dbReference>
<keyword evidence="4" id="KW-0716">Sensory transduction</keyword>
<evidence type="ECO:0000256" key="3">
    <source>
        <dbReference type="ARBA" id="ARBA00022500"/>
    </source>
</evidence>
<keyword evidence="7" id="KW-1133">Transmembrane helix</keyword>
<accession>A0A8R1UAJ5</accession>
<gene>
    <name evidence="20" type="primary">WBGene00101858</name>
</gene>
<evidence type="ECO:0000256" key="9">
    <source>
        <dbReference type="ARBA" id="ARBA00023136"/>
    </source>
</evidence>
<evidence type="ECO:0000256" key="15">
    <source>
        <dbReference type="ARBA" id="ARBA00064300"/>
    </source>
</evidence>
<dbReference type="InterPro" id="IPR019428">
    <property type="entry name" value="7TM_GPCR_serpentine_rcpt_Str"/>
</dbReference>
<keyword evidence="5" id="KW-0812">Transmembrane</keyword>
<dbReference type="InterPro" id="IPR013766">
    <property type="entry name" value="Thioredoxin_domain"/>
</dbReference>
<keyword evidence="2" id="KW-1003">Cell membrane</keyword>
<dbReference type="PANTHER" id="PTHR45907">
    <property type="entry name" value="SERPENTINE RECEPTOR, CLASS J"/>
    <property type="match status" value="1"/>
</dbReference>
<dbReference type="GO" id="GO:0007608">
    <property type="term" value="P:sensory perception of smell"/>
    <property type="evidence" value="ECO:0007669"/>
    <property type="project" value="UniProtKB-KW"/>
</dbReference>
<evidence type="ECO:0000256" key="12">
    <source>
        <dbReference type="ARBA" id="ARBA00023273"/>
    </source>
</evidence>
<evidence type="ECO:0000256" key="17">
    <source>
        <dbReference type="ARBA" id="ARBA00078653"/>
    </source>
</evidence>
<evidence type="ECO:0000256" key="11">
    <source>
        <dbReference type="ARBA" id="ARBA00023180"/>
    </source>
</evidence>
<evidence type="ECO:0000256" key="14">
    <source>
        <dbReference type="ARBA" id="ARBA00061678"/>
    </source>
</evidence>
<keyword evidence="11" id="KW-0325">Glycoprotein</keyword>
<dbReference type="Pfam" id="PF00085">
    <property type="entry name" value="Thioredoxin"/>
    <property type="match status" value="1"/>
</dbReference>
<reference evidence="21" key="1">
    <citation type="journal article" date="2008" name="Nat. Genet.">
        <title>The Pristionchus pacificus genome provides a unique perspective on nematode lifestyle and parasitism.</title>
        <authorList>
            <person name="Dieterich C."/>
            <person name="Clifton S.W."/>
            <person name="Schuster L.N."/>
            <person name="Chinwalla A."/>
            <person name="Delehaunty K."/>
            <person name="Dinkelacker I."/>
            <person name="Fulton L."/>
            <person name="Fulton R."/>
            <person name="Godfrey J."/>
            <person name="Minx P."/>
            <person name="Mitreva M."/>
            <person name="Roeseler W."/>
            <person name="Tian H."/>
            <person name="Witte H."/>
            <person name="Yang S.P."/>
            <person name="Wilson R.K."/>
            <person name="Sommer R.J."/>
        </authorList>
    </citation>
    <scope>NUCLEOTIDE SEQUENCE [LARGE SCALE GENOMIC DNA]</scope>
    <source>
        <strain evidence="21">PS312</strain>
    </source>
</reference>